<evidence type="ECO:0000256" key="2">
    <source>
        <dbReference type="ARBA" id="ARBA00022723"/>
    </source>
</evidence>
<feature type="chain" id="PRO_5046462119" evidence="3">
    <location>
        <begin position="36"/>
        <end position="304"/>
    </location>
</feature>
<keyword evidence="2" id="KW-0479">Metal-binding</keyword>
<dbReference type="Gene3D" id="3.40.1390.30">
    <property type="entry name" value="NIF3 (NGG1p interacting factor 3)-like"/>
    <property type="match status" value="2"/>
</dbReference>
<proteinExistence type="inferred from homology"/>
<dbReference type="Proteomes" id="UP000618754">
    <property type="component" value="Unassembled WGS sequence"/>
</dbReference>
<organism evidence="4 5">
    <name type="scientific">Mucilaginibacter rigui</name>
    <dbReference type="NCBI Taxonomy" id="534635"/>
    <lineage>
        <taxon>Bacteria</taxon>
        <taxon>Pseudomonadati</taxon>
        <taxon>Bacteroidota</taxon>
        <taxon>Sphingobacteriia</taxon>
        <taxon>Sphingobacteriales</taxon>
        <taxon>Sphingobacteriaceae</taxon>
        <taxon>Mucilaginibacter</taxon>
    </lineage>
</organism>
<feature type="signal peptide" evidence="3">
    <location>
        <begin position="1"/>
        <end position="35"/>
    </location>
</feature>
<gene>
    <name evidence="4" type="ORF">IDJ75_19215</name>
</gene>
<evidence type="ECO:0000313" key="4">
    <source>
        <dbReference type="EMBL" id="MBD1387424.1"/>
    </source>
</evidence>
<comment type="caution">
    <text evidence="4">The sequence shown here is derived from an EMBL/GenBank/DDBJ whole genome shotgun (WGS) entry which is preliminary data.</text>
</comment>
<dbReference type="InterPro" id="IPR006311">
    <property type="entry name" value="TAT_signal"/>
</dbReference>
<protein>
    <submittedName>
        <fullName evidence="4">Nif3-like dinuclear metal center hexameric protein</fullName>
    </submittedName>
</protein>
<evidence type="ECO:0000256" key="3">
    <source>
        <dbReference type="SAM" id="SignalP"/>
    </source>
</evidence>
<evidence type="ECO:0000313" key="5">
    <source>
        <dbReference type="Proteomes" id="UP000618754"/>
    </source>
</evidence>
<name>A0ABR7XA33_9SPHI</name>
<keyword evidence="3" id="KW-0732">Signal</keyword>
<dbReference type="Pfam" id="PF01784">
    <property type="entry name" value="DUF34_NIF3"/>
    <property type="match status" value="1"/>
</dbReference>
<evidence type="ECO:0000256" key="1">
    <source>
        <dbReference type="ARBA" id="ARBA00006964"/>
    </source>
</evidence>
<dbReference type="SUPFAM" id="SSF102705">
    <property type="entry name" value="NIF3 (NGG1p interacting factor 3)-like"/>
    <property type="match status" value="1"/>
</dbReference>
<dbReference type="EMBL" id="JACWMW010000005">
    <property type="protein sequence ID" value="MBD1387424.1"/>
    <property type="molecule type" value="Genomic_DNA"/>
</dbReference>
<dbReference type="InterPro" id="IPR036069">
    <property type="entry name" value="DUF34/NIF3_sf"/>
</dbReference>
<keyword evidence="5" id="KW-1185">Reference proteome</keyword>
<dbReference type="PANTHER" id="PTHR13799:SF14">
    <property type="entry name" value="GTP CYCLOHYDROLASE 1 TYPE 2 HOMOLOG"/>
    <property type="match status" value="1"/>
</dbReference>
<accession>A0ABR7XA33</accession>
<sequence length="304" mass="33708">MKKPVNNTLSRRKFIAASAISAGGLALLSVKPALADGILYPPKQYTVQQVIDLIIKEGNLSPIPDTVDTLKSGSANQVVTGIVTTMFATVDIIKQVAKLNANFIIAHEPTFYNHTDNPDWVKDNTVVKQKQALLKKHNITVWRFHDYIHSLKPDAISYGTVKKLNWLPYFKTGEATITIPPVTLQQLVQHFKTSLGIAHLRIIGNPEQKCSRVTLLPGAWGGQEQVGHAEKDKPDVLVVGELSEWETAEYIRDARAMGSNMALIILGHALSEQAGMEYFVDWLQPKLNGVKVSYITTSDPFTWL</sequence>
<reference evidence="4 5" key="1">
    <citation type="submission" date="2020-09" db="EMBL/GenBank/DDBJ databases">
        <title>Novel species of Mucilaginibacter isolated from a glacier on the Tibetan Plateau.</title>
        <authorList>
            <person name="Liu Q."/>
            <person name="Xin Y.-H."/>
        </authorList>
    </citation>
    <scope>NUCLEOTIDE SEQUENCE [LARGE SCALE GENOMIC DNA]</scope>
    <source>
        <strain evidence="4 5">CGMCC 1.13878</strain>
    </source>
</reference>
<dbReference type="PANTHER" id="PTHR13799">
    <property type="entry name" value="NGG1 INTERACTING FACTOR 3"/>
    <property type="match status" value="1"/>
</dbReference>
<comment type="similarity">
    <text evidence="1">Belongs to the GTP cyclohydrolase I type 2/NIF3 family.</text>
</comment>
<dbReference type="InterPro" id="IPR002678">
    <property type="entry name" value="DUF34/NIF3"/>
</dbReference>
<dbReference type="RefSeq" id="WP_191177265.1">
    <property type="nucleotide sequence ID" value="NZ_JACWMW010000005.1"/>
</dbReference>
<dbReference type="PROSITE" id="PS51318">
    <property type="entry name" value="TAT"/>
    <property type="match status" value="1"/>
</dbReference>